<keyword evidence="3" id="KW-1185">Reference proteome</keyword>
<evidence type="ECO:0000313" key="3">
    <source>
        <dbReference type="Proteomes" id="UP001303160"/>
    </source>
</evidence>
<dbReference type="EMBL" id="MU863954">
    <property type="protein sequence ID" value="KAK4197934.1"/>
    <property type="molecule type" value="Genomic_DNA"/>
</dbReference>
<evidence type="ECO:0000313" key="2">
    <source>
        <dbReference type="EMBL" id="KAK4197934.1"/>
    </source>
</evidence>
<protein>
    <submittedName>
        <fullName evidence="2">Uncharacterized protein</fullName>
    </submittedName>
</protein>
<gene>
    <name evidence="2" type="ORF">QBC40DRAFT_179899</name>
</gene>
<feature type="region of interest" description="Disordered" evidence="1">
    <location>
        <begin position="25"/>
        <end position="47"/>
    </location>
</feature>
<dbReference type="Proteomes" id="UP001303160">
    <property type="component" value="Unassembled WGS sequence"/>
</dbReference>
<name>A0AAN7ASX9_9PEZI</name>
<reference evidence="2" key="1">
    <citation type="journal article" date="2023" name="Mol. Phylogenet. Evol.">
        <title>Genome-scale phylogeny and comparative genomics of the fungal order Sordariales.</title>
        <authorList>
            <person name="Hensen N."/>
            <person name="Bonometti L."/>
            <person name="Westerberg I."/>
            <person name="Brannstrom I.O."/>
            <person name="Guillou S."/>
            <person name="Cros-Aarteil S."/>
            <person name="Calhoun S."/>
            <person name="Haridas S."/>
            <person name="Kuo A."/>
            <person name="Mondo S."/>
            <person name="Pangilinan J."/>
            <person name="Riley R."/>
            <person name="LaButti K."/>
            <person name="Andreopoulos B."/>
            <person name="Lipzen A."/>
            <person name="Chen C."/>
            <person name="Yan M."/>
            <person name="Daum C."/>
            <person name="Ng V."/>
            <person name="Clum A."/>
            <person name="Steindorff A."/>
            <person name="Ohm R.A."/>
            <person name="Martin F."/>
            <person name="Silar P."/>
            <person name="Natvig D.O."/>
            <person name="Lalanne C."/>
            <person name="Gautier V."/>
            <person name="Ament-Velasquez S.L."/>
            <person name="Kruys A."/>
            <person name="Hutchinson M.I."/>
            <person name="Powell A.J."/>
            <person name="Barry K."/>
            <person name="Miller A.N."/>
            <person name="Grigoriev I.V."/>
            <person name="Debuchy R."/>
            <person name="Gladieux P."/>
            <person name="Hiltunen Thoren M."/>
            <person name="Johannesson H."/>
        </authorList>
    </citation>
    <scope>NUCLEOTIDE SEQUENCE</scope>
    <source>
        <strain evidence="2">CBS 315.58</strain>
    </source>
</reference>
<dbReference type="AlphaFoldDB" id="A0AAN7ASX9"/>
<feature type="non-terminal residue" evidence="2">
    <location>
        <position position="1"/>
    </location>
</feature>
<sequence length="211" mass="23546">PVEAKAGPSAPQRIGTKNLFGEGGWLADTSSSAQQTPAQKKLTKATTPKAKSHFFGRMIDRARGRTHRSSMSQQQELTSPLQGQSNNSRLVISLTPREQSLIYCELDYVIAAALNDYIVSQLNCGRVDLTIMKKISDDWAKRGLAKVTGFRYDIETQLSILRAHIEVFKFYGNQATTLPAMFGVIDSMKNSAREMRVRTYCLPDVVIAKWM</sequence>
<feature type="compositionally biased region" description="Low complexity" evidence="1">
    <location>
        <begin position="33"/>
        <end position="47"/>
    </location>
</feature>
<organism evidence="2 3">
    <name type="scientific">Triangularia verruculosa</name>
    <dbReference type="NCBI Taxonomy" id="2587418"/>
    <lineage>
        <taxon>Eukaryota</taxon>
        <taxon>Fungi</taxon>
        <taxon>Dikarya</taxon>
        <taxon>Ascomycota</taxon>
        <taxon>Pezizomycotina</taxon>
        <taxon>Sordariomycetes</taxon>
        <taxon>Sordariomycetidae</taxon>
        <taxon>Sordariales</taxon>
        <taxon>Podosporaceae</taxon>
        <taxon>Triangularia</taxon>
    </lineage>
</organism>
<proteinExistence type="predicted"/>
<comment type="caution">
    <text evidence="2">The sequence shown here is derived from an EMBL/GenBank/DDBJ whole genome shotgun (WGS) entry which is preliminary data.</text>
</comment>
<evidence type="ECO:0000256" key="1">
    <source>
        <dbReference type="SAM" id="MobiDB-lite"/>
    </source>
</evidence>
<reference evidence="2" key="2">
    <citation type="submission" date="2023-05" db="EMBL/GenBank/DDBJ databases">
        <authorList>
            <consortium name="Lawrence Berkeley National Laboratory"/>
            <person name="Steindorff A."/>
            <person name="Hensen N."/>
            <person name="Bonometti L."/>
            <person name="Westerberg I."/>
            <person name="Brannstrom I.O."/>
            <person name="Guillou S."/>
            <person name="Cros-Aarteil S."/>
            <person name="Calhoun S."/>
            <person name="Haridas S."/>
            <person name="Kuo A."/>
            <person name="Mondo S."/>
            <person name="Pangilinan J."/>
            <person name="Riley R."/>
            <person name="Labutti K."/>
            <person name="Andreopoulos B."/>
            <person name="Lipzen A."/>
            <person name="Chen C."/>
            <person name="Yanf M."/>
            <person name="Daum C."/>
            <person name="Ng V."/>
            <person name="Clum A."/>
            <person name="Ohm R."/>
            <person name="Martin F."/>
            <person name="Silar P."/>
            <person name="Natvig D."/>
            <person name="Lalanne C."/>
            <person name="Gautier V."/>
            <person name="Ament-Velasquez S.L."/>
            <person name="Kruys A."/>
            <person name="Hutchinson M.I."/>
            <person name="Powell A.J."/>
            <person name="Barry K."/>
            <person name="Miller A.N."/>
            <person name="Grigoriev I.V."/>
            <person name="Debuchy R."/>
            <person name="Gladieux P."/>
            <person name="Thoren M.H."/>
            <person name="Johannesson H."/>
        </authorList>
    </citation>
    <scope>NUCLEOTIDE SEQUENCE</scope>
    <source>
        <strain evidence="2">CBS 315.58</strain>
    </source>
</reference>
<accession>A0AAN7ASX9</accession>